<feature type="transmembrane region" description="Helical" evidence="6">
    <location>
        <begin position="547"/>
        <end position="572"/>
    </location>
</feature>
<dbReference type="InterPro" id="IPR051605">
    <property type="entry name" value="CstA"/>
</dbReference>
<feature type="transmembrane region" description="Helical" evidence="6">
    <location>
        <begin position="458"/>
        <end position="476"/>
    </location>
</feature>
<dbReference type="PANTHER" id="PTHR30252:SF0">
    <property type="entry name" value="PEPTIDE TRANSPORTER CSTA"/>
    <property type="match status" value="1"/>
</dbReference>
<dbReference type="InterPro" id="IPR003706">
    <property type="entry name" value="CstA_N"/>
</dbReference>
<evidence type="ECO:0000259" key="7">
    <source>
        <dbReference type="Pfam" id="PF02554"/>
    </source>
</evidence>
<evidence type="ECO:0000256" key="1">
    <source>
        <dbReference type="ARBA" id="ARBA00004651"/>
    </source>
</evidence>
<feature type="domain" description="CstA N-terminal" evidence="7">
    <location>
        <begin position="381"/>
        <end position="521"/>
    </location>
</feature>
<reference evidence="8 9" key="1">
    <citation type="journal article" date="2019" name="Int. J. Syst. Evol. Microbiol.">
        <title>The Global Catalogue of Microorganisms (GCM) 10K type strain sequencing project: providing services to taxonomists for standard genome sequencing and annotation.</title>
        <authorList>
            <consortium name="The Broad Institute Genomics Platform"/>
            <consortium name="The Broad Institute Genome Sequencing Center for Infectious Disease"/>
            <person name="Wu L."/>
            <person name="Ma J."/>
        </authorList>
    </citation>
    <scope>NUCLEOTIDE SEQUENCE [LARGE SCALE GENOMIC DNA]</scope>
    <source>
        <strain evidence="8 9">CGMCC 1.3240</strain>
    </source>
</reference>
<keyword evidence="9" id="KW-1185">Reference proteome</keyword>
<dbReference type="PANTHER" id="PTHR30252">
    <property type="entry name" value="INNER MEMBRANE PEPTIDE TRANSPORTER"/>
    <property type="match status" value="1"/>
</dbReference>
<feature type="transmembrane region" description="Helical" evidence="6">
    <location>
        <begin position="345"/>
        <end position="368"/>
    </location>
</feature>
<feature type="domain" description="CstA N-terminal" evidence="7">
    <location>
        <begin position="5"/>
        <end position="368"/>
    </location>
</feature>
<evidence type="ECO:0000313" key="8">
    <source>
        <dbReference type="EMBL" id="MFC6907049.1"/>
    </source>
</evidence>
<name>A0ABD5VDQ6_9EURY</name>
<evidence type="ECO:0000256" key="3">
    <source>
        <dbReference type="ARBA" id="ARBA00022692"/>
    </source>
</evidence>
<comment type="subcellular location">
    <subcellularLocation>
        <location evidence="1">Cell membrane</location>
        <topology evidence="1">Multi-pass membrane protein</topology>
    </subcellularLocation>
</comment>
<evidence type="ECO:0000256" key="4">
    <source>
        <dbReference type="ARBA" id="ARBA00022989"/>
    </source>
</evidence>
<dbReference type="Pfam" id="PF02554">
    <property type="entry name" value="CstA"/>
    <property type="match status" value="2"/>
</dbReference>
<evidence type="ECO:0000256" key="2">
    <source>
        <dbReference type="ARBA" id="ARBA00022475"/>
    </source>
</evidence>
<keyword evidence="3 6" id="KW-0812">Transmembrane</keyword>
<feature type="transmembrane region" description="Helical" evidence="6">
    <location>
        <begin position="388"/>
        <end position="416"/>
    </location>
</feature>
<keyword evidence="4 6" id="KW-1133">Transmembrane helix</keyword>
<keyword evidence="5 6" id="KW-0472">Membrane</keyword>
<feature type="transmembrane region" description="Helical" evidence="6">
    <location>
        <begin position="80"/>
        <end position="100"/>
    </location>
</feature>
<feature type="transmembrane region" description="Helical" evidence="6">
    <location>
        <begin position="482"/>
        <end position="498"/>
    </location>
</feature>
<evidence type="ECO:0000256" key="5">
    <source>
        <dbReference type="ARBA" id="ARBA00023136"/>
    </source>
</evidence>
<dbReference type="Proteomes" id="UP001596312">
    <property type="component" value="Unassembled WGS sequence"/>
</dbReference>
<keyword evidence="2" id="KW-1003">Cell membrane</keyword>
<proteinExistence type="predicted"/>
<feature type="transmembrane region" description="Helical" evidence="6">
    <location>
        <begin position="261"/>
        <end position="283"/>
    </location>
</feature>
<sequence length="591" mass="62183">MPQLLTVITIVACIFALAYVVYARVLSQYFELDDERPTPAHAHEDTHEYVPSRKIELFGHHFSSIAGGAPIIGPITAALAWGWAPALIWIVVGTVVYGGLNDLATLTSSMRHEGRSVGHIFGKYAGNRGKRLLLTLAIVANLLVIGVLSLVTAVIFDAFPAAATASIVYLLLAIAFGFVRRYTPVPFVLATIVFVGGVFGGVFVGLEYPITLIPAGEATLLPTVISPNVSAWLAVLLLYAFAASVLPVWTLLQPRDFLSSFLLYAGLGGAVLAIIVGTLFGTAETSMTMNLDPFTGFMSPAFEGMGPLLPMLIPTIFCGAVCGLHSMVCCGTTPKQINKETDATAIGYGTTLAEGLLAVIAIGTVAVIPTIPSGEGIDLALPAFADGGALILSSLGIPTGVGAPFMALVLSAFALTTVDTSIRLGRYFLDDMIDTDTTANVTAQAMTNKYLSGGAQAILAYLLVASGSWATVWPLFGGSVQVFAGLSMITVAIWIVNWDERKSVIAFLAGAAFILIASLSALLYIASQNARSLLDPTWVVAATPIEVASVAIQVLVVIILCGFTAEIVRLAYLHVSDQRGSPIRRFVPGDD</sequence>
<dbReference type="AlphaFoldDB" id="A0ABD5VDQ6"/>
<feature type="transmembrane region" description="Helical" evidence="6">
    <location>
        <begin position="505"/>
        <end position="527"/>
    </location>
</feature>
<protein>
    <submittedName>
        <fullName evidence="8">Carbon starvation protein A</fullName>
    </submittedName>
</protein>
<evidence type="ECO:0000256" key="6">
    <source>
        <dbReference type="SAM" id="Phobius"/>
    </source>
</evidence>
<dbReference type="EMBL" id="JBHSXQ010000006">
    <property type="protein sequence ID" value="MFC6907049.1"/>
    <property type="molecule type" value="Genomic_DNA"/>
</dbReference>
<dbReference type="GO" id="GO:0005886">
    <property type="term" value="C:plasma membrane"/>
    <property type="evidence" value="ECO:0007669"/>
    <property type="project" value="UniProtKB-SubCell"/>
</dbReference>
<feature type="transmembrane region" description="Helical" evidence="6">
    <location>
        <begin position="161"/>
        <end position="179"/>
    </location>
</feature>
<accession>A0ABD5VDQ6</accession>
<organism evidence="8 9">
    <name type="scientific">Halalkalicoccus tibetensis</name>
    <dbReference type="NCBI Taxonomy" id="175632"/>
    <lineage>
        <taxon>Archaea</taxon>
        <taxon>Methanobacteriati</taxon>
        <taxon>Methanobacteriota</taxon>
        <taxon>Stenosarchaea group</taxon>
        <taxon>Halobacteria</taxon>
        <taxon>Halobacteriales</taxon>
        <taxon>Halococcaceae</taxon>
        <taxon>Halalkalicoccus</taxon>
    </lineage>
</organism>
<feature type="transmembrane region" description="Helical" evidence="6">
    <location>
        <begin position="308"/>
        <end position="333"/>
    </location>
</feature>
<comment type="caution">
    <text evidence="8">The sequence shown here is derived from an EMBL/GenBank/DDBJ whole genome shotgun (WGS) entry which is preliminary data.</text>
</comment>
<feature type="transmembrane region" description="Helical" evidence="6">
    <location>
        <begin position="186"/>
        <end position="210"/>
    </location>
</feature>
<feature type="transmembrane region" description="Helical" evidence="6">
    <location>
        <begin position="230"/>
        <end position="249"/>
    </location>
</feature>
<dbReference type="RefSeq" id="WP_340605628.1">
    <property type="nucleotide sequence ID" value="NZ_JBBMXV010000006.1"/>
</dbReference>
<evidence type="ECO:0000313" key="9">
    <source>
        <dbReference type="Proteomes" id="UP001596312"/>
    </source>
</evidence>
<gene>
    <name evidence="8" type="ORF">ACFQGH_17815</name>
</gene>
<feature type="transmembrane region" description="Helical" evidence="6">
    <location>
        <begin position="132"/>
        <end position="155"/>
    </location>
</feature>